<feature type="region of interest" description="Disordered" evidence="1">
    <location>
        <begin position="87"/>
        <end position="155"/>
    </location>
</feature>
<dbReference type="InterPro" id="IPR005062">
    <property type="entry name" value="SAC3/GANP/THP3_conserved"/>
</dbReference>
<dbReference type="Pfam" id="PF03399">
    <property type="entry name" value="SAC3_GANP"/>
    <property type="match status" value="1"/>
</dbReference>
<evidence type="ECO:0000256" key="1">
    <source>
        <dbReference type="SAM" id="MobiDB-lite"/>
    </source>
</evidence>
<feature type="compositionally biased region" description="Basic and acidic residues" evidence="1">
    <location>
        <begin position="146"/>
        <end position="155"/>
    </location>
</feature>
<reference evidence="3" key="1">
    <citation type="submission" date="2023-03" db="EMBL/GenBank/DDBJ databases">
        <title>Mating type loci evolution in Malassezia.</title>
        <authorList>
            <person name="Coelho M.A."/>
        </authorList>
    </citation>
    <scope>NUCLEOTIDE SEQUENCE</scope>
    <source>
        <strain evidence="3">CBS 7876</strain>
    </source>
</reference>
<sequence length="480" mass="52407">MAGGDWPPSLRYVARARSPSEFANHAFAACTDANRKQVSDELKGLIFAAFQDGSLHTKDWKRVQLASLAPGGRKRSADAMHAGSYADAMRGGAPRAPSAPGPPPGPPPPRPPPLRPPPPPAVVASAAPAAPTTPTTPRTKKKARKAPLEDPDRRAMRQRRFEAEQAAFEREQEQDMQTALATTSLAGRFGAAPVGAAPAADPNVIDWDEATVVGTSTKLEKPYLRLTSAPDPKTVRPLATLRQTLALLERKWEAERNYAYICDQFKSVRQDLTVQRIKNEFTVQVYETHARLALEMGDLGEYNQCQTQLRGLYAYGLRGHPAEFLAYRILYLLHTRNQREVSALMAELTPADRAEPAVAHALAVRAALRTGNYHAFFALYRDAPNHNAHILDQFLERERVQALLVLAKSVRPSCPLAFVAAELGWAGAEAAHAFLVELGAALYTADAPPAAAHWDTKRAVEPLARAAARFRKVDIKGQLA</sequence>
<proteinExistence type="predicted"/>
<dbReference type="PANTHER" id="PTHR12436:SF4">
    <property type="entry name" value="LEUKOCYTE RECEPTOR CLUSTER MEMBER 8"/>
    <property type="match status" value="1"/>
</dbReference>
<feature type="compositionally biased region" description="Low complexity" evidence="1">
    <location>
        <begin position="122"/>
        <end position="137"/>
    </location>
</feature>
<dbReference type="EMBL" id="CP119934">
    <property type="protein sequence ID" value="WFD01719.1"/>
    <property type="molecule type" value="Genomic_DNA"/>
</dbReference>
<dbReference type="Proteomes" id="UP001214603">
    <property type="component" value="Chromosome 1"/>
</dbReference>
<dbReference type="Gene3D" id="1.25.40.990">
    <property type="match status" value="1"/>
</dbReference>
<dbReference type="InterPro" id="IPR045107">
    <property type="entry name" value="SAC3/GANP/THP3"/>
</dbReference>
<dbReference type="GO" id="GO:0005634">
    <property type="term" value="C:nucleus"/>
    <property type="evidence" value="ECO:0007669"/>
    <property type="project" value="TreeGrafter"/>
</dbReference>
<accession>A0AAF0DXF2</accession>
<organism evidence="3 4">
    <name type="scientific">Malassezia obtusa</name>
    <dbReference type="NCBI Taxonomy" id="76774"/>
    <lineage>
        <taxon>Eukaryota</taxon>
        <taxon>Fungi</taxon>
        <taxon>Dikarya</taxon>
        <taxon>Basidiomycota</taxon>
        <taxon>Ustilaginomycotina</taxon>
        <taxon>Malasseziomycetes</taxon>
        <taxon>Malasseziales</taxon>
        <taxon>Malasseziaceae</taxon>
        <taxon>Malassezia</taxon>
    </lineage>
</organism>
<evidence type="ECO:0000259" key="2">
    <source>
        <dbReference type="Pfam" id="PF03399"/>
    </source>
</evidence>
<gene>
    <name evidence="3" type="ORF">MOBT1_000395</name>
</gene>
<feature type="compositionally biased region" description="Pro residues" evidence="1">
    <location>
        <begin position="97"/>
        <end position="121"/>
    </location>
</feature>
<evidence type="ECO:0000313" key="4">
    <source>
        <dbReference type="Proteomes" id="UP001214603"/>
    </source>
</evidence>
<dbReference type="PANTHER" id="PTHR12436">
    <property type="entry name" value="80 KDA MCM3-ASSOCIATED PROTEIN"/>
    <property type="match status" value="1"/>
</dbReference>
<evidence type="ECO:0000313" key="3">
    <source>
        <dbReference type="EMBL" id="WFD01719.1"/>
    </source>
</evidence>
<name>A0AAF0DXF2_9BASI</name>
<dbReference type="AlphaFoldDB" id="A0AAF0DXF2"/>
<keyword evidence="4" id="KW-1185">Reference proteome</keyword>
<protein>
    <recommendedName>
        <fullName evidence="2">SAC3/GANP/THP3 conserved domain-containing protein</fullName>
    </recommendedName>
</protein>
<feature type="domain" description="SAC3/GANP/THP3 conserved" evidence="2">
    <location>
        <begin position="227"/>
        <end position="439"/>
    </location>
</feature>